<dbReference type="Pfam" id="PF01370">
    <property type="entry name" value="Epimerase"/>
    <property type="match status" value="1"/>
</dbReference>
<dbReference type="InterPro" id="IPR036291">
    <property type="entry name" value="NAD(P)-bd_dom_sf"/>
</dbReference>
<dbReference type="SUPFAM" id="SSF51735">
    <property type="entry name" value="NAD(P)-binding Rossmann-fold domains"/>
    <property type="match status" value="1"/>
</dbReference>
<accession>A0ABP7G2I9</accession>
<keyword evidence="3" id="KW-1185">Reference proteome</keyword>
<dbReference type="PANTHER" id="PTHR48079">
    <property type="entry name" value="PROTEIN YEEZ"/>
    <property type="match status" value="1"/>
</dbReference>
<comment type="caution">
    <text evidence="2">The sequence shown here is derived from an EMBL/GenBank/DDBJ whole genome shotgun (WGS) entry which is preliminary data.</text>
</comment>
<dbReference type="InterPro" id="IPR051783">
    <property type="entry name" value="NAD(P)-dependent_oxidoreduct"/>
</dbReference>
<dbReference type="Gene3D" id="3.40.50.720">
    <property type="entry name" value="NAD(P)-binding Rossmann-like Domain"/>
    <property type="match status" value="1"/>
</dbReference>
<organism evidence="2 3">
    <name type="scientific">Salinactinospora qingdaonensis</name>
    <dbReference type="NCBI Taxonomy" id="702744"/>
    <lineage>
        <taxon>Bacteria</taxon>
        <taxon>Bacillati</taxon>
        <taxon>Actinomycetota</taxon>
        <taxon>Actinomycetes</taxon>
        <taxon>Streptosporangiales</taxon>
        <taxon>Nocardiopsidaceae</taxon>
        <taxon>Salinactinospora</taxon>
    </lineage>
</organism>
<gene>
    <name evidence="2" type="ORF">GCM10022402_36420</name>
</gene>
<dbReference type="Proteomes" id="UP001500908">
    <property type="component" value="Unassembled WGS sequence"/>
</dbReference>
<feature type="domain" description="NAD-dependent epimerase/dehydratase" evidence="1">
    <location>
        <begin position="10"/>
        <end position="219"/>
    </location>
</feature>
<evidence type="ECO:0000313" key="3">
    <source>
        <dbReference type="Proteomes" id="UP001500908"/>
    </source>
</evidence>
<sequence>MSAAPAPHVVLGAGAAGTALAAELIRRGHHVHLVNRSGTGPAIEGVHRYAADVNDVEQVRSLVAGAEVVYHCVNVAYHEHVKLLPGIQESILAAAEAEATRLVVLDNLYPYGETGEAIITEDTPWRATTDKGSMRARLDENYLSAHREGRARVVIGRAADFIGPGVVGSSLGGAVFPAALTGGQVVALGNIDLPHSYSFIGDVAAGLATLGEHPEADGEVWHLPTAAAPTTRHVHTMIERRLGQPLDVVALSAAQSFGSFDATVAEAYAEMFYQHTQPQIMDSTAFETTFGLQPTPTGAAVAETLDWYRAWLGMS</sequence>
<reference evidence="3" key="1">
    <citation type="journal article" date="2019" name="Int. J. Syst. Evol. Microbiol.">
        <title>The Global Catalogue of Microorganisms (GCM) 10K type strain sequencing project: providing services to taxonomists for standard genome sequencing and annotation.</title>
        <authorList>
            <consortium name="The Broad Institute Genomics Platform"/>
            <consortium name="The Broad Institute Genome Sequencing Center for Infectious Disease"/>
            <person name="Wu L."/>
            <person name="Ma J."/>
        </authorList>
    </citation>
    <scope>NUCLEOTIDE SEQUENCE [LARGE SCALE GENOMIC DNA]</scope>
    <source>
        <strain evidence="3">JCM 17137</strain>
    </source>
</reference>
<evidence type="ECO:0000259" key="1">
    <source>
        <dbReference type="Pfam" id="PF01370"/>
    </source>
</evidence>
<dbReference type="PANTHER" id="PTHR48079:SF6">
    <property type="entry name" value="NAD(P)-BINDING DOMAIN-CONTAINING PROTEIN-RELATED"/>
    <property type="match status" value="1"/>
</dbReference>
<dbReference type="InterPro" id="IPR001509">
    <property type="entry name" value="Epimerase_deHydtase"/>
</dbReference>
<name>A0ABP7G2I9_9ACTN</name>
<dbReference type="EMBL" id="BAABDD010000019">
    <property type="protein sequence ID" value="GAA3754476.1"/>
    <property type="molecule type" value="Genomic_DNA"/>
</dbReference>
<dbReference type="RefSeq" id="WP_344973542.1">
    <property type="nucleotide sequence ID" value="NZ_BAABDD010000019.1"/>
</dbReference>
<evidence type="ECO:0000313" key="2">
    <source>
        <dbReference type="EMBL" id="GAA3754476.1"/>
    </source>
</evidence>
<protein>
    <submittedName>
        <fullName evidence="2">SDR family oxidoreductase</fullName>
    </submittedName>
</protein>
<proteinExistence type="predicted"/>